<gene>
    <name evidence="2" type="ORF">E3N88_13775</name>
</gene>
<organism evidence="2 3">
    <name type="scientific">Mikania micrantha</name>
    <name type="common">bitter vine</name>
    <dbReference type="NCBI Taxonomy" id="192012"/>
    <lineage>
        <taxon>Eukaryota</taxon>
        <taxon>Viridiplantae</taxon>
        <taxon>Streptophyta</taxon>
        <taxon>Embryophyta</taxon>
        <taxon>Tracheophyta</taxon>
        <taxon>Spermatophyta</taxon>
        <taxon>Magnoliopsida</taxon>
        <taxon>eudicotyledons</taxon>
        <taxon>Gunneridae</taxon>
        <taxon>Pentapetalae</taxon>
        <taxon>asterids</taxon>
        <taxon>campanulids</taxon>
        <taxon>Asterales</taxon>
        <taxon>Asteraceae</taxon>
        <taxon>Asteroideae</taxon>
        <taxon>Heliantheae alliance</taxon>
        <taxon>Eupatorieae</taxon>
        <taxon>Mikania</taxon>
    </lineage>
</organism>
<evidence type="ECO:0000313" key="3">
    <source>
        <dbReference type="Proteomes" id="UP000326396"/>
    </source>
</evidence>
<evidence type="ECO:0000313" key="2">
    <source>
        <dbReference type="EMBL" id="KAD5802415.1"/>
    </source>
</evidence>
<proteinExistence type="predicted"/>
<reference evidence="2 3" key="1">
    <citation type="submission" date="2019-05" db="EMBL/GenBank/DDBJ databases">
        <title>Mikania micrantha, genome provides insights into the molecular mechanism of rapid growth.</title>
        <authorList>
            <person name="Liu B."/>
        </authorList>
    </citation>
    <scope>NUCLEOTIDE SEQUENCE [LARGE SCALE GENOMIC DNA]</scope>
    <source>
        <strain evidence="2">NLD-2019</strain>
        <tissue evidence="2">Leaf</tissue>
    </source>
</reference>
<dbReference type="AlphaFoldDB" id="A0A5N6P2L1"/>
<sequence>MPKQGDPKATGRGHTKPQPAATMLELSCLHGKSQLCAWMCGLHGTVHDTFSVSSLTATSLSRHHHQAAAGPHQKPHKATPGCSRPPQNTKALANNNTASKRMIIVDFRPVTTKTTARIDKEERRERWISGGQKAWLCKRMNCFLKYEVNCKIDLTNCKEGTAVEGDGGGGRRRWDEGGGGAVVVVPAVEQLAGGVELEMGCGRRDVEGVCGGRRRSSLVF</sequence>
<keyword evidence="3" id="KW-1185">Reference proteome</keyword>
<comment type="caution">
    <text evidence="2">The sequence shown here is derived from an EMBL/GenBank/DDBJ whole genome shotgun (WGS) entry which is preliminary data.</text>
</comment>
<feature type="region of interest" description="Disordered" evidence="1">
    <location>
        <begin position="61"/>
        <end position="89"/>
    </location>
</feature>
<evidence type="ECO:0000256" key="1">
    <source>
        <dbReference type="SAM" id="MobiDB-lite"/>
    </source>
</evidence>
<dbReference type="Proteomes" id="UP000326396">
    <property type="component" value="Linkage Group LG15"/>
</dbReference>
<dbReference type="EMBL" id="SZYD01000007">
    <property type="protein sequence ID" value="KAD5802415.1"/>
    <property type="molecule type" value="Genomic_DNA"/>
</dbReference>
<name>A0A5N6P2L1_9ASTR</name>
<accession>A0A5N6P2L1</accession>
<protein>
    <submittedName>
        <fullName evidence="2">Uncharacterized protein</fullName>
    </submittedName>
</protein>